<gene>
    <name evidence="2" type="ORF">DRW41_16600</name>
</gene>
<evidence type="ECO:0000313" key="3">
    <source>
        <dbReference type="Proteomes" id="UP000257144"/>
    </source>
</evidence>
<name>A0A3D8GMQ3_9BACI</name>
<keyword evidence="3" id="KW-1185">Reference proteome</keyword>
<proteinExistence type="predicted"/>
<organism evidence="2 3">
    <name type="scientific">Neobacillus piezotolerans</name>
    <dbReference type="NCBI Taxonomy" id="2259171"/>
    <lineage>
        <taxon>Bacteria</taxon>
        <taxon>Bacillati</taxon>
        <taxon>Bacillota</taxon>
        <taxon>Bacilli</taxon>
        <taxon>Bacillales</taxon>
        <taxon>Bacillaceae</taxon>
        <taxon>Neobacillus</taxon>
    </lineage>
</organism>
<keyword evidence="1" id="KW-0175">Coiled coil</keyword>
<evidence type="ECO:0000256" key="1">
    <source>
        <dbReference type="SAM" id="Coils"/>
    </source>
</evidence>
<dbReference type="InterPro" id="IPR018680">
    <property type="entry name" value="DUF2164"/>
</dbReference>
<dbReference type="OrthoDB" id="573733at2"/>
<dbReference type="EMBL" id="QNQT01000008">
    <property type="protein sequence ID" value="RDU35760.1"/>
    <property type="molecule type" value="Genomic_DNA"/>
</dbReference>
<dbReference type="AlphaFoldDB" id="A0A3D8GMQ3"/>
<dbReference type="Pfam" id="PF09932">
    <property type="entry name" value="DUF2164"/>
    <property type="match status" value="1"/>
</dbReference>
<dbReference type="RefSeq" id="WP_115453138.1">
    <property type="nucleotide sequence ID" value="NZ_QNQT01000008.1"/>
</dbReference>
<reference evidence="2 3" key="1">
    <citation type="submission" date="2018-07" db="EMBL/GenBank/DDBJ databases">
        <title>Bacillus sp. YLB-04 draft genome sequence.</title>
        <authorList>
            <person name="Yu L."/>
            <person name="Tang X."/>
        </authorList>
    </citation>
    <scope>NUCLEOTIDE SEQUENCE [LARGE SCALE GENOMIC DNA]</scope>
    <source>
        <strain evidence="2 3">YLB-04</strain>
    </source>
</reference>
<evidence type="ECO:0000313" key="2">
    <source>
        <dbReference type="EMBL" id="RDU35760.1"/>
    </source>
</evidence>
<sequence>MFISFSKQQKEQLIADIQEFFLKERGEEIGNLEAENLLEFFKNGLGPYFFNEGIRQSRKVAEEKMAQLEEELYSLERPLK</sequence>
<comment type="caution">
    <text evidence="2">The sequence shown here is derived from an EMBL/GenBank/DDBJ whole genome shotgun (WGS) entry which is preliminary data.</text>
</comment>
<accession>A0A3D8GMQ3</accession>
<feature type="coiled-coil region" evidence="1">
    <location>
        <begin position="51"/>
        <end position="78"/>
    </location>
</feature>
<dbReference type="Proteomes" id="UP000257144">
    <property type="component" value="Unassembled WGS sequence"/>
</dbReference>
<protein>
    <submittedName>
        <fullName evidence="2">DUF2164 domain-containing protein</fullName>
    </submittedName>
</protein>